<proteinExistence type="predicted"/>
<gene>
    <name evidence="1" type="ORF">L6164_004344</name>
</gene>
<keyword evidence="2" id="KW-1185">Reference proteome</keyword>
<dbReference type="EMBL" id="CM039427">
    <property type="protein sequence ID" value="KAI4355586.1"/>
    <property type="molecule type" value="Genomic_DNA"/>
</dbReference>
<accession>A0ACB9Q450</accession>
<sequence length="389" mass="42992">MHSYLRGSLSPVFLLCDSYSLAATDRRWRDRVKRKRIGMTRRCSHCSNNGHNSRTCPSRSGGGASGGVKLFGVRLTDGSIIKKSASMGNLSAHYHSSSSAAASPNPSSPSSDPLRDPLHQPEGYLSDDPAHASTSVNLRGERKKGVPWTEEEHRRFLIGLQKLGKGDWRGIARKYVVTRTPTQVASHAQKYFIRQSNATRRKRRSSLFDMVPDMASDPPSVPEEQVLLPPSENAQPGNAISQPSLNLSLKSEFDPMEATCQENMEEPNEAIMKSSGLTPMAPGLFPTYLPVPFSIWPPARVEEFNGAEASHHQVVKPIPVVPKEPVNVDELVGMSQLSLGETLARDRESSPLSLKLIGEPSRQSAFHANTQDILDEEQKQRYFFSFFNS</sequence>
<evidence type="ECO:0000313" key="2">
    <source>
        <dbReference type="Proteomes" id="UP000828941"/>
    </source>
</evidence>
<name>A0ACB9Q450_BAUVA</name>
<comment type="caution">
    <text evidence="1">The sequence shown here is derived from an EMBL/GenBank/DDBJ whole genome shotgun (WGS) entry which is preliminary data.</text>
</comment>
<protein>
    <submittedName>
        <fullName evidence="1">Uncharacterized protein</fullName>
    </submittedName>
</protein>
<evidence type="ECO:0000313" key="1">
    <source>
        <dbReference type="EMBL" id="KAI4355586.1"/>
    </source>
</evidence>
<reference evidence="1 2" key="1">
    <citation type="journal article" date="2022" name="DNA Res.">
        <title>Chromosomal-level genome assembly of the orchid tree Bauhinia variegata (Leguminosae; Cercidoideae) supports the allotetraploid origin hypothesis of Bauhinia.</title>
        <authorList>
            <person name="Zhong Y."/>
            <person name="Chen Y."/>
            <person name="Zheng D."/>
            <person name="Pang J."/>
            <person name="Liu Y."/>
            <person name="Luo S."/>
            <person name="Meng S."/>
            <person name="Qian L."/>
            <person name="Wei D."/>
            <person name="Dai S."/>
            <person name="Zhou R."/>
        </authorList>
    </citation>
    <scope>NUCLEOTIDE SEQUENCE [LARGE SCALE GENOMIC DNA]</scope>
    <source>
        <strain evidence="1">BV-YZ2020</strain>
    </source>
</reference>
<dbReference type="Proteomes" id="UP000828941">
    <property type="component" value="Chromosome 2"/>
</dbReference>
<organism evidence="1 2">
    <name type="scientific">Bauhinia variegata</name>
    <name type="common">Purple orchid tree</name>
    <name type="synonym">Phanera variegata</name>
    <dbReference type="NCBI Taxonomy" id="167791"/>
    <lineage>
        <taxon>Eukaryota</taxon>
        <taxon>Viridiplantae</taxon>
        <taxon>Streptophyta</taxon>
        <taxon>Embryophyta</taxon>
        <taxon>Tracheophyta</taxon>
        <taxon>Spermatophyta</taxon>
        <taxon>Magnoliopsida</taxon>
        <taxon>eudicotyledons</taxon>
        <taxon>Gunneridae</taxon>
        <taxon>Pentapetalae</taxon>
        <taxon>rosids</taxon>
        <taxon>fabids</taxon>
        <taxon>Fabales</taxon>
        <taxon>Fabaceae</taxon>
        <taxon>Cercidoideae</taxon>
        <taxon>Cercideae</taxon>
        <taxon>Bauhiniinae</taxon>
        <taxon>Bauhinia</taxon>
    </lineage>
</organism>